<comment type="caution">
    <text evidence="1">The sequence shown here is derived from an EMBL/GenBank/DDBJ whole genome shotgun (WGS) entry which is preliminary data.</text>
</comment>
<evidence type="ECO:0000313" key="2">
    <source>
        <dbReference type="Proteomes" id="UP000093510"/>
    </source>
</evidence>
<dbReference type="AlphaFoldDB" id="A0A1B9E3M7"/>
<name>A0A1B9E3M7_9FLAO</name>
<dbReference type="Proteomes" id="UP000093510">
    <property type="component" value="Unassembled WGS sequence"/>
</dbReference>
<dbReference type="OrthoDB" id="6336595at2"/>
<organism evidence="1 2">
    <name type="scientific">Flavobacterium crassostreae</name>
    <dbReference type="NCBI Taxonomy" id="1763534"/>
    <lineage>
        <taxon>Bacteria</taxon>
        <taxon>Pseudomonadati</taxon>
        <taxon>Bacteroidota</taxon>
        <taxon>Flavobacteriia</taxon>
        <taxon>Flavobacteriales</taxon>
        <taxon>Flavobacteriaceae</taxon>
        <taxon>Flavobacterium</taxon>
    </lineage>
</organism>
<reference evidence="1 2" key="1">
    <citation type="submission" date="2016-03" db="EMBL/GenBank/DDBJ databases">
        <authorList>
            <person name="Ploux O."/>
        </authorList>
    </citation>
    <scope>NUCLEOTIDE SEQUENCE [LARGE SCALE GENOMIC DNA]</scope>
    <source>
        <strain evidence="1 2">LPB0076</strain>
    </source>
</reference>
<dbReference type="RefSeq" id="WP_066333919.1">
    <property type="nucleotide sequence ID" value="NZ_CP017688.1"/>
</dbReference>
<dbReference type="EMBL" id="LVEP01000022">
    <property type="protein sequence ID" value="OCB76539.1"/>
    <property type="molecule type" value="Genomic_DNA"/>
</dbReference>
<proteinExistence type="predicted"/>
<sequence length="319" mass="37623">MLITILNIPNYCSSYYLYGLSQEYTIHYVLDTRFKKYNNTPLLIFRVNDKIAVIDNRDPMGVIQELYEQSSVYFVTNKHKELESYKQINVKPLFPHYPINILPLYTRLFGLNLFRFFKPKELAREVYTQFRRPSFRNHKYSDTKDTFVFFSANIWKKEPVTNEIRAAFIKYCKQDIRLHFKGGFVPRSDGNNYGYDAVVNTEKYSAKTFSRLSSKSLIGFNNPAVCDAVSWRLAEYLNFGVFVLSFPFKIDFPINLHPMHNIHVVSSTQEYETVVNKILEQKTYHDTIARNGKKYFDEFCTPRAQAKYIVELICSQCNF</sequence>
<gene>
    <name evidence="1" type="ORF">LPBF_06290</name>
</gene>
<dbReference type="STRING" id="1763534.GCA_001831475_01111"/>
<protein>
    <recommendedName>
        <fullName evidence="3">Glycosyltransferase</fullName>
    </recommendedName>
</protein>
<keyword evidence="2" id="KW-1185">Reference proteome</keyword>
<evidence type="ECO:0008006" key="3">
    <source>
        <dbReference type="Google" id="ProtNLM"/>
    </source>
</evidence>
<accession>A0A1B9E3M7</accession>
<evidence type="ECO:0000313" key="1">
    <source>
        <dbReference type="EMBL" id="OCB76539.1"/>
    </source>
</evidence>